<comment type="cofactor">
    <cofactor evidence="1">
        <name>a divalent metal cation</name>
        <dbReference type="ChEBI" id="CHEBI:60240"/>
    </cofactor>
</comment>
<evidence type="ECO:0000313" key="5">
    <source>
        <dbReference type="Proteomes" id="UP000008783"/>
    </source>
</evidence>
<dbReference type="Pfam" id="PF13359">
    <property type="entry name" value="DDE_Tnp_4"/>
    <property type="match status" value="1"/>
</dbReference>
<dbReference type="InterPro" id="IPR027806">
    <property type="entry name" value="HARBI1_dom"/>
</dbReference>
<proteinExistence type="predicted"/>
<protein>
    <recommendedName>
        <fullName evidence="3">DDE Tnp4 domain-containing protein</fullName>
    </recommendedName>
</protein>
<dbReference type="GO" id="GO:0046872">
    <property type="term" value="F:metal ion binding"/>
    <property type="evidence" value="ECO:0007669"/>
    <property type="project" value="UniProtKB-KW"/>
</dbReference>
<keyword evidence="5" id="KW-1185">Reference proteome</keyword>
<dbReference type="GeneID" id="13542678"/>
<gene>
    <name evidence="4" type="ORF">PGTG_21663</name>
</gene>
<dbReference type="EMBL" id="DS178292">
    <property type="protein sequence ID" value="EHS63654.1"/>
    <property type="molecule type" value="Genomic_DNA"/>
</dbReference>
<dbReference type="OrthoDB" id="1681765at2759"/>
<dbReference type="AlphaFoldDB" id="H6QSC6"/>
<dbReference type="Proteomes" id="UP000008783">
    <property type="component" value="Unassembled WGS sequence"/>
</dbReference>
<feature type="domain" description="DDE Tnp4" evidence="3">
    <location>
        <begin position="22"/>
        <end position="76"/>
    </location>
</feature>
<dbReference type="RefSeq" id="XP_003889590.1">
    <property type="nucleotide sequence ID" value="XM_003889541.1"/>
</dbReference>
<evidence type="ECO:0000256" key="2">
    <source>
        <dbReference type="ARBA" id="ARBA00022723"/>
    </source>
</evidence>
<accession>H6QSC6</accession>
<keyword evidence="2" id="KW-0479">Metal-binding</keyword>
<evidence type="ECO:0000313" key="4">
    <source>
        <dbReference type="EMBL" id="EHS63654.1"/>
    </source>
</evidence>
<organism evidence="4 5">
    <name type="scientific">Puccinia graminis f. sp. tritici (strain CRL 75-36-700-3 / race SCCL)</name>
    <name type="common">Black stem rust fungus</name>
    <dbReference type="NCBI Taxonomy" id="418459"/>
    <lineage>
        <taxon>Eukaryota</taxon>
        <taxon>Fungi</taxon>
        <taxon>Dikarya</taxon>
        <taxon>Basidiomycota</taxon>
        <taxon>Pucciniomycotina</taxon>
        <taxon>Pucciniomycetes</taxon>
        <taxon>Pucciniales</taxon>
        <taxon>Pucciniaceae</taxon>
        <taxon>Puccinia</taxon>
    </lineage>
</organism>
<dbReference type="InParanoid" id="H6QSC6"/>
<dbReference type="HOGENOM" id="CLU_040082_3_3_1"/>
<evidence type="ECO:0000259" key="3">
    <source>
        <dbReference type="Pfam" id="PF13359"/>
    </source>
</evidence>
<dbReference type="KEGG" id="pgr:PGTG_21663"/>
<sequence length="140" mass="16356">MTPYRAVRYHLKEQAAAGLRPANPKELYNLRHASLQNIVERLFGVFKKKYTILKSPPEIDLSKQIRLVYSLCVLWNFIRKNESFSSLMEELKEAAEEPSDTPISTNTVYSPAVEDARMKIRRDRIANKMWDQYISYTGQK</sequence>
<dbReference type="STRING" id="418459.H6QSC6"/>
<name>H6QSC6_PUCGT</name>
<reference evidence="5" key="1">
    <citation type="journal article" date="2011" name="Proc. Natl. Acad. Sci. U.S.A.">
        <title>Obligate biotrophy features unraveled by the genomic analysis of rust fungi.</title>
        <authorList>
            <person name="Duplessis S."/>
            <person name="Cuomo C.A."/>
            <person name="Lin Y.-C."/>
            <person name="Aerts A."/>
            <person name="Tisserant E."/>
            <person name="Veneault-Fourrey C."/>
            <person name="Joly D.L."/>
            <person name="Hacquard S."/>
            <person name="Amselem J."/>
            <person name="Cantarel B.L."/>
            <person name="Chiu R."/>
            <person name="Coutinho P.M."/>
            <person name="Feau N."/>
            <person name="Field M."/>
            <person name="Frey P."/>
            <person name="Gelhaye E."/>
            <person name="Goldberg J."/>
            <person name="Grabherr M.G."/>
            <person name="Kodira C.D."/>
            <person name="Kohler A."/>
            <person name="Kuees U."/>
            <person name="Lindquist E.A."/>
            <person name="Lucas S.M."/>
            <person name="Mago R."/>
            <person name="Mauceli E."/>
            <person name="Morin E."/>
            <person name="Murat C."/>
            <person name="Pangilinan J.L."/>
            <person name="Park R."/>
            <person name="Pearson M."/>
            <person name="Quesneville H."/>
            <person name="Rouhier N."/>
            <person name="Sakthikumar S."/>
            <person name="Salamov A.A."/>
            <person name="Schmutz J."/>
            <person name="Selles B."/>
            <person name="Shapiro H."/>
            <person name="Tanguay P."/>
            <person name="Tuskan G.A."/>
            <person name="Henrissat B."/>
            <person name="Van de Peer Y."/>
            <person name="Rouze P."/>
            <person name="Ellis J.G."/>
            <person name="Dodds P.N."/>
            <person name="Schein J.E."/>
            <person name="Zhong S."/>
            <person name="Hamelin R.C."/>
            <person name="Grigoriev I.V."/>
            <person name="Szabo L.J."/>
            <person name="Martin F."/>
        </authorList>
    </citation>
    <scope>NUCLEOTIDE SEQUENCE [LARGE SCALE GENOMIC DNA]</scope>
    <source>
        <strain evidence="5">CRL 75-36-700-3 / race SCCL</strain>
    </source>
</reference>
<dbReference type="VEuPathDB" id="FungiDB:PGTG_21663"/>
<evidence type="ECO:0000256" key="1">
    <source>
        <dbReference type="ARBA" id="ARBA00001968"/>
    </source>
</evidence>